<gene>
    <name evidence="2" type="ORF">NIES2135_04040</name>
</gene>
<reference evidence="2 3" key="1">
    <citation type="submission" date="2017-06" db="EMBL/GenBank/DDBJ databases">
        <title>Genome sequencing of cyanobaciteial culture collection at National Institute for Environmental Studies (NIES).</title>
        <authorList>
            <person name="Hirose Y."/>
            <person name="Shimura Y."/>
            <person name="Fujisawa T."/>
            <person name="Nakamura Y."/>
            <person name="Kawachi M."/>
        </authorList>
    </citation>
    <scope>NUCLEOTIDE SEQUENCE [LARGE SCALE GENOMIC DNA]</scope>
    <source>
        <strain evidence="2 3">NIES-2135</strain>
    </source>
</reference>
<sequence>MLNLKKLQTSTALALTIGVTATGAAPIVFAKDAIAATPAPMKVAQLFPSSPSSPTQTTGAFRIPAGTTLRLAYRDAEKILVAPNERLPITLTVPNNIRTSNGTLLIPAGSQVKGEFQPADGGTRFVANTLILNNGNQVALNGQTDLVTRTEEIRRGVSTDAILKGAAIGSGAAAIISGITGNRRITLGKVLIGTGAGALGGLLLGRNRNQVISVNQSDLNLRLNSALAVNAY</sequence>
<dbReference type="AlphaFoldDB" id="A0A1Z4JAA1"/>
<keyword evidence="3" id="KW-1185">Reference proteome</keyword>
<proteinExistence type="predicted"/>
<accession>A0A1Z4JAA1</accession>
<evidence type="ECO:0000313" key="2">
    <source>
        <dbReference type="EMBL" id="BAY53598.1"/>
    </source>
</evidence>
<evidence type="ECO:0000256" key="1">
    <source>
        <dbReference type="SAM" id="SignalP"/>
    </source>
</evidence>
<name>A0A1Z4JAA1_LEPBY</name>
<dbReference type="EMBL" id="AP018203">
    <property type="protein sequence ID" value="BAY53598.1"/>
    <property type="molecule type" value="Genomic_DNA"/>
</dbReference>
<organism evidence="2 3">
    <name type="scientific">Leptolyngbya boryana NIES-2135</name>
    <dbReference type="NCBI Taxonomy" id="1973484"/>
    <lineage>
        <taxon>Bacteria</taxon>
        <taxon>Bacillati</taxon>
        <taxon>Cyanobacteriota</taxon>
        <taxon>Cyanophyceae</taxon>
        <taxon>Leptolyngbyales</taxon>
        <taxon>Leptolyngbyaceae</taxon>
        <taxon>Leptolyngbya group</taxon>
        <taxon>Leptolyngbya</taxon>
    </lineage>
</organism>
<evidence type="ECO:0000313" key="3">
    <source>
        <dbReference type="Proteomes" id="UP000217895"/>
    </source>
</evidence>
<dbReference type="Proteomes" id="UP000217895">
    <property type="component" value="Chromosome"/>
</dbReference>
<keyword evidence="1" id="KW-0732">Signal</keyword>
<protein>
    <submittedName>
        <fullName evidence="2">S-layer protein</fullName>
    </submittedName>
</protein>
<feature type="chain" id="PRO_5011115510" evidence="1">
    <location>
        <begin position="31"/>
        <end position="232"/>
    </location>
</feature>
<feature type="signal peptide" evidence="1">
    <location>
        <begin position="1"/>
        <end position="30"/>
    </location>
</feature>